<evidence type="ECO:0000313" key="2">
    <source>
        <dbReference type="EMBL" id="KFF30253.1"/>
    </source>
</evidence>
<feature type="signal peptide" evidence="1">
    <location>
        <begin position="1"/>
        <end position="19"/>
    </location>
</feature>
<dbReference type="OrthoDB" id="978006at2"/>
<dbReference type="Proteomes" id="UP000028709">
    <property type="component" value="Unassembled WGS sequence"/>
</dbReference>
<dbReference type="KEGG" id="cpip:CJF12_20005"/>
<gene>
    <name evidence="2" type="ORF">IQ37_00250</name>
</gene>
<accession>A0A086BMT9</accession>
<comment type="caution">
    <text evidence="2">The sequence shown here is derived from an EMBL/GenBank/DDBJ whole genome shotgun (WGS) entry which is preliminary data.</text>
</comment>
<evidence type="ECO:0000256" key="1">
    <source>
        <dbReference type="SAM" id="SignalP"/>
    </source>
</evidence>
<name>A0A086BMT9_9FLAO</name>
<proteinExistence type="predicted"/>
<dbReference type="STRING" id="558152.IQ37_00250"/>
<dbReference type="AlphaFoldDB" id="A0A086BMT9"/>
<organism evidence="2 3">
    <name type="scientific">Chryseobacterium piperi</name>
    <dbReference type="NCBI Taxonomy" id="558152"/>
    <lineage>
        <taxon>Bacteria</taxon>
        <taxon>Pseudomonadati</taxon>
        <taxon>Bacteroidota</taxon>
        <taxon>Flavobacteriia</taxon>
        <taxon>Flavobacteriales</taxon>
        <taxon>Weeksellaceae</taxon>
        <taxon>Chryseobacterium group</taxon>
        <taxon>Chryseobacterium</taxon>
    </lineage>
</organism>
<reference evidence="2 3" key="1">
    <citation type="submission" date="2014-07" db="EMBL/GenBank/DDBJ databases">
        <title>Genome of Chryseobacterium piperi CTM.</title>
        <authorList>
            <person name="Pipes S.E."/>
            <person name="Stropko S.J."/>
            <person name="Newman J.D."/>
        </authorList>
    </citation>
    <scope>NUCLEOTIDE SEQUENCE [LARGE SCALE GENOMIC DNA]</scope>
    <source>
        <strain evidence="2 3">CTM</strain>
    </source>
</reference>
<dbReference type="RefSeq" id="WP_034680400.1">
    <property type="nucleotide sequence ID" value="NZ_CP023049.2"/>
</dbReference>
<feature type="chain" id="PRO_5001804658" evidence="1">
    <location>
        <begin position="20"/>
        <end position="225"/>
    </location>
</feature>
<evidence type="ECO:0000313" key="3">
    <source>
        <dbReference type="Proteomes" id="UP000028709"/>
    </source>
</evidence>
<keyword evidence="1" id="KW-0732">Signal</keyword>
<dbReference type="EMBL" id="JPRJ01000001">
    <property type="protein sequence ID" value="KFF30253.1"/>
    <property type="molecule type" value="Genomic_DNA"/>
</dbReference>
<sequence length="225" mass="25478">MKKIIASILLLTNISFVFAQQTLSVNQVLGDHSVFDGFKSPSGKALKYEEISGTPYLTKNFSNAKIADSYEQVPVRYNSYSDEVEFQKNGQISALLKDSKFSRIEVLSPKQTIVLLDTSDDLSGYFFEIVNSKNALYKKIKTKFTDAVPAANSYASDKPAAFRTLDPVYYIKTDTGFIKKPKNQKDIIAQFPDKKESLNTFFKSNKIKFDKEEDLIKLVTFLNQN</sequence>
<keyword evidence="3" id="KW-1185">Reference proteome</keyword>
<dbReference type="eggNOG" id="ENOG50332EA">
    <property type="taxonomic scope" value="Bacteria"/>
</dbReference>
<protein>
    <submittedName>
        <fullName evidence="2">Uncharacterized protein</fullName>
    </submittedName>
</protein>